<reference evidence="3" key="1">
    <citation type="submission" date="2013-09" db="EMBL/GenBank/DDBJ databases">
        <title>Corchorus olitorius genome sequencing.</title>
        <authorList>
            <person name="Alam M."/>
            <person name="Haque M.S."/>
            <person name="Islam M.S."/>
            <person name="Emdad E.M."/>
            <person name="Islam M.M."/>
            <person name="Ahmed B."/>
            <person name="Halim A."/>
            <person name="Hossen Q.M.M."/>
            <person name="Hossain M.Z."/>
            <person name="Ahmed R."/>
            <person name="Khan M.M."/>
            <person name="Islam R."/>
            <person name="Rashid M.M."/>
            <person name="Khan S.A."/>
            <person name="Rahman M.S."/>
            <person name="Alam M."/>
            <person name="Yahiya A.S."/>
            <person name="Khan M.S."/>
            <person name="Azam M.S."/>
            <person name="Haque T."/>
            <person name="Lashkar M.Z.H."/>
            <person name="Akhand A.I."/>
            <person name="Morshed G."/>
            <person name="Roy S."/>
            <person name="Uddin K.S."/>
            <person name="Rabeya T."/>
            <person name="Hossain A.S."/>
            <person name="Chowdhury A."/>
            <person name="Snigdha A.R."/>
            <person name="Mortoza M.S."/>
            <person name="Matin S.A."/>
            <person name="Hoque S.M.E."/>
            <person name="Islam M.K."/>
            <person name="Roy D.K."/>
            <person name="Haider R."/>
            <person name="Moosa M.M."/>
            <person name="Elias S.M."/>
            <person name="Hasan A.M."/>
            <person name="Jahan S."/>
            <person name="Shafiuddin M."/>
            <person name="Mahmood N."/>
            <person name="Shommy N.S."/>
        </authorList>
    </citation>
    <scope>NUCLEOTIDE SEQUENCE [LARGE SCALE GENOMIC DNA]</scope>
    <source>
        <strain evidence="3">cv. O-4</strain>
    </source>
</reference>
<keyword evidence="1" id="KW-1133">Transmembrane helix</keyword>
<comment type="caution">
    <text evidence="2">The sequence shown here is derived from an EMBL/GenBank/DDBJ whole genome shotgun (WGS) entry which is preliminary data.</text>
</comment>
<feature type="transmembrane region" description="Helical" evidence="1">
    <location>
        <begin position="19"/>
        <end position="40"/>
    </location>
</feature>
<organism evidence="2 3">
    <name type="scientific">Corchorus olitorius</name>
    <dbReference type="NCBI Taxonomy" id="93759"/>
    <lineage>
        <taxon>Eukaryota</taxon>
        <taxon>Viridiplantae</taxon>
        <taxon>Streptophyta</taxon>
        <taxon>Embryophyta</taxon>
        <taxon>Tracheophyta</taxon>
        <taxon>Spermatophyta</taxon>
        <taxon>Magnoliopsida</taxon>
        <taxon>eudicotyledons</taxon>
        <taxon>Gunneridae</taxon>
        <taxon>Pentapetalae</taxon>
        <taxon>rosids</taxon>
        <taxon>malvids</taxon>
        <taxon>Malvales</taxon>
        <taxon>Malvaceae</taxon>
        <taxon>Grewioideae</taxon>
        <taxon>Apeibeae</taxon>
        <taxon>Corchorus</taxon>
    </lineage>
</organism>
<name>A0A1R3GLE3_9ROSI</name>
<keyword evidence="1" id="KW-0472">Membrane</keyword>
<evidence type="ECO:0000313" key="3">
    <source>
        <dbReference type="Proteomes" id="UP000187203"/>
    </source>
</evidence>
<evidence type="ECO:0000256" key="1">
    <source>
        <dbReference type="SAM" id="Phobius"/>
    </source>
</evidence>
<keyword evidence="3" id="KW-1185">Reference proteome</keyword>
<dbReference type="EMBL" id="AWUE01022296">
    <property type="protein sequence ID" value="OMO58882.1"/>
    <property type="molecule type" value="Genomic_DNA"/>
</dbReference>
<evidence type="ECO:0000313" key="2">
    <source>
        <dbReference type="EMBL" id="OMO58882.1"/>
    </source>
</evidence>
<proteinExistence type="predicted"/>
<protein>
    <submittedName>
        <fullName evidence="2">Uncharacterized protein</fullName>
    </submittedName>
</protein>
<gene>
    <name evidence="2" type="ORF">COLO4_34353</name>
</gene>
<dbReference type="AlphaFoldDB" id="A0A1R3GLE3"/>
<accession>A0A1R3GLE3</accession>
<dbReference type="Proteomes" id="UP000187203">
    <property type="component" value="Unassembled WGS sequence"/>
</dbReference>
<dbReference type="PROSITE" id="PS51257">
    <property type="entry name" value="PROKAR_LIPOPROTEIN"/>
    <property type="match status" value="1"/>
</dbReference>
<keyword evidence="1" id="KW-0812">Transmembrane</keyword>
<sequence>MPTDLGRMHFELSCHFSDALPACLVLSSCSIALLVTFSLLEFATFNWSKHWNPM</sequence>